<dbReference type="EMBL" id="CAKOGP040001847">
    <property type="protein sequence ID" value="CAJ1953972.1"/>
    <property type="molecule type" value="Genomic_DNA"/>
</dbReference>
<reference evidence="1" key="1">
    <citation type="submission" date="2023-08" db="EMBL/GenBank/DDBJ databases">
        <authorList>
            <person name="Audoor S."/>
            <person name="Bilcke G."/>
        </authorList>
    </citation>
    <scope>NUCLEOTIDE SEQUENCE</scope>
</reference>
<sequence length="572" mass="64286">MSSSSNNADYETLANIHMENTCYDDWIHGNNLCVKAAKNVCVVTFNGKQCQSCTYKAPGQCSRTTIFDGYAIDCSNVDSRYGVGSRLCGTDVILPGSSVNNLQSSPFYNTHGGSSSYHSGGSYHHSGGNTRYHSGSSSNSNADPLGAMFWTVFIFYSLLRCCRIIMHTSSQRQGEGQRQTAYQRVNRQDPMAVGVELIMVPSHDGGVPVAQAKEAIPDAHFDFEFLHALPDDAVVLKLKEAMANKEWEVIRDVLSSLKENGQSKQNEERSYYFGVIAEEVRKTWPAERTQEKESCCPFLDDWIEAESSSTDCRILRAQVQTAWAWHARSSATADMVQQQQWSLFFDRLKASSAELKEASRLSPEDPLVYSNAVPIAKGLKNKDPSILDVETCLNRLQNTAHEPLLFRFHAAALEYYCAKWHGSHQQMFAYARSITSGLPAGHPLWALIPMAHYERNLIEQRRNYWRQTGVIAEIRQAYQHAFPGASETSSQASTSTEKYLEWTSRNYFAFALTMTGLVEEARRQIRVIGRRPTERPWWDMRRYKAYVNALGFDVQPALPVAEDAPAVVAQIV</sequence>
<accession>A0AAD2JIT6</accession>
<evidence type="ECO:0000313" key="2">
    <source>
        <dbReference type="Proteomes" id="UP001295423"/>
    </source>
</evidence>
<comment type="caution">
    <text evidence="1">The sequence shown here is derived from an EMBL/GenBank/DDBJ whole genome shotgun (WGS) entry which is preliminary data.</text>
</comment>
<keyword evidence="2" id="KW-1185">Reference proteome</keyword>
<dbReference type="AlphaFoldDB" id="A0AAD2JIT6"/>
<gene>
    <name evidence="1" type="ORF">CYCCA115_LOCUS14570</name>
</gene>
<organism evidence="1 2">
    <name type="scientific">Cylindrotheca closterium</name>
    <dbReference type="NCBI Taxonomy" id="2856"/>
    <lineage>
        <taxon>Eukaryota</taxon>
        <taxon>Sar</taxon>
        <taxon>Stramenopiles</taxon>
        <taxon>Ochrophyta</taxon>
        <taxon>Bacillariophyta</taxon>
        <taxon>Bacillariophyceae</taxon>
        <taxon>Bacillariophycidae</taxon>
        <taxon>Bacillariales</taxon>
        <taxon>Bacillariaceae</taxon>
        <taxon>Cylindrotheca</taxon>
    </lineage>
</organism>
<name>A0AAD2JIT6_9STRA</name>
<dbReference type="Proteomes" id="UP001295423">
    <property type="component" value="Unassembled WGS sequence"/>
</dbReference>
<protein>
    <submittedName>
        <fullName evidence="1">Uncharacterized protein</fullName>
    </submittedName>
</protein>
<proteinExistence type="predicted"/>
<evidence type="ECO:0000313" key="1">
    <source>
        <dbReference type="EMBL" id="CAJ1953972.1"/>
    </source>
</evidence>